<dbReference type="AlphaFoldDB" id="A0A382R0Z2"/>
<protein>
    <submittedName>
        <fullName evidence="1">Uncharacterized protein</fullName>
    </submittedName>
</protein>
<gene>
    <name evidence="1" type="ORF">METZ01_LOCUS343649</name>
</gene>
<accession>A0A382R0Z2</accession>
<sequence>KLDEGFQPSRNFTHIHQLKAVGGDDSSPLMTLTPRSGTPDNIEVSLRDSADVRTVLTTISLESVEGVWVEVYERVTFGHQGRYAIEIRTLVTGALLLDYEDLDIDLWRVGAEFVRPKWGIYRSLDSQEYLRDEQVRFDGFCLAKGDDDCP</sequence>
<reference evidence="1" key="1">
    <citation type="submission" date="2018-05" db="EMBL/GenBank/DDBJ databases">
        <authorList>
            <person name="Lanie J.A."/>
            <person name="Ng W.-L."/>
            <person name="Kazmierczak K.M."/>
            <person name="Andrzejewski T.M."/>
            <person name="Davidsen T.M."/>
            <person name="Wayne K.J."/>
            <person name="Tettelin H."/>
            <person name="Glass J.I."/>
            <person name="Rusch D."/>
            <person name="Podicherti R."/>
            <person name="Tsui H.-C.T."/>
            <person name="Winkler M.E."/>
        </authorList>
    </citation>
    <scope>NUCLEOTIDE SEQUENCE</scope>
</reference>
<name>A0A382R0Z2_9ZZZZ</name>
<dbReference type="EMBL" id="UINC01117983">
    <property type="protein sequence ID" value="SVC90795.1"/>
    <property type="molecule type" value="Genomic_DNA"/>
</dbReference>
<proteinExistence type="predicted"/>
<feature type="non-terminal residue" evidence="1">
    <location>
        <position position="1"/>
    </location>
</feature>
<evidence type="ECO:0000313" key="1">
    <source>
        <dbReference type="EMBL" id="SVC90795.1"/>
    </source>
</evidence>
<organism evidence="1">
    <name type="scientific">marine metagenome</name>
    <dbReference type="NCBI Taxonomy" id="408172"/>
    <lineage>
        <taxon>unclassified sequences</taxon>
        <taxon>metagenomes</taxon>
        <taxon>ecological metagenomes</taxon>
    </lineage>
</organism>